<dbReference type="GO" id="GO:0043565">
    <property type="term" value="F:sequence-specific DNA binding"/>
    <property type="evidence" value="ECO:0007669"/>
    <property type="project" value="InterPro"/>
</dbReference>
<sequence>MRDLDDTDLEILELLLEDARRPYREIADHVGLTPPAVSDRIARLEEQGIIQGFTIDVDRERLRGDVPVLVELEAKPGAVDDVYAAAAELPGVDTIAEGMDGRVIVHATLPDATARSWLESELDLETLTGYDVTLLARSDRAVGLSAEGFSLECVVCDKQITGDGVTRTVGGEVKTFCCSSCEARYVDEYEARQEALE</sequence>
<name>A0A4D6HNG7_9EURY</name>
<dbReference type="Proteomes" id="UP000296822">
    <property type="component" value="Chromosome"/>
</dbReference>
<reference evidence="5 6" key="1">
    <citation type="journal article" date="2019" name="Nat. Commun.">
        <title>A new type of DNA phosphorothioation-based antiviral system in archaea.</title>
        <authorList>
            <person name="Xiong L."/>
            <person name="Liu S."/>
            <person name="Chen S."/>
            <person name="Xiao Y."/>
            <person name="Zhu B."/>
            <person name="Gao Y."/>
            <person name="Zhang Y."/>
            <person name="Chen B."/>
            <person name="Luo J."/>
            <person name="Deng Z."/>
            <person name="Chen X."/>
            <person name="Wang L."/>
            <person name="Chen S."/>
        </authorList>
    </citation>
    <scope>NUCLEOTIDE SEQUENCE [LARGE SCALE GENOMIC DNA]</scope>
    <source>
        <strain evidence="5 6">JCM 10635</strain>
    </source>
</reference>
<dbReference type="PRINTS" id="PR00033">
    <property type="entry name" value="HTHASNC"/>
</dbReference>
<evidence type="ECO:0000256" key="2">
    <source>
        <dbReference type="ARBA" id="ARBA00023125"/>
    </source>
</evidence>
<dbReference type="EMBL" id="CP031305">
    <property type="protein sequence ID" value="QCC54816.1"/>
    <property type="molecule type" value="Genomic_DNA"/>
</dbReference>
<dbReference type="InterPro" id="IPR036390">
    <property type="entry name" value="WH_DNA-bd_sf"/>
</dbReference>
<dbReference type="InterPro" id="IPR019885">
    <property type="entry name" value="Tscrpt_reg_HTH_AsnC-type_CS"/>
</dbReference>
<dbReference type="KEGG" id="nbg:DV706_10275"/>
<evidence type="ECO:0000313" key="6">
    <source>
        <dbReference type="Proteomes" id="UP000296822"/>
    </source>
</evidence>
<dbReference type="PANTHER" id="PTHR43413:SF4">
    <property type="entry name" value="HTH-TYPE TRANSCRIPTIONAL REGULATOR LYSM"/>
    <property type="match status" value="1"/>
</dbReference>
<dbReference type="PANTHER" id="PTHR43413">
    <property type="entry name" value="TRANSCRIPTIONAL REGULATOR, ASNC FAMILY"/>
    <property type="match status" value="1"/>
</dbReference>
<dbReference type="Gene3D" id="1.10.10.10">
    <property type="entry name" value="Winged helix-like DNA-binding domain superfamily/Winged helix DNA-binding domain"/>
    <property type="match status" value="1"/>
</dbReference>
<dbReference type="InterPro" id="IPR056526">
    <property type="entry name" value="TRASH_HVO_1752"/>
</dbReference>
<dbReference type="Pfam" id="PF24273">
    <property type="entry name" value="TRASH_HVO_1752_C"/>
    <property type="match status" value="1"/>
</dbReference>
<dbReference type="InterPro" id="IPR011991">
    <property type="entry name" value="ArsR-like_HTH"/>
</dbReference>
<dbReference type="InterPro" id="IPR019888">
    <property type="entry name" value="Tscrpt_reg_AsnC-like"/>
</dbReference>
<organism evidence="5 6">
    <name type="scientific">Natronorubrum bangense</name>
    <dbReference type="NCBI Taxonomy" id="61858"/>
    <lineage>
        <taxon>Archaea</taxon>
        <taxon>Methanobacteriati</taxon>
        <taxon>Methanobacteriota</taxon>
        <taxon>Stenosarchaea group</taxon>
        <taxon>Halobacteria</taxon>
        <taxon>Halobacteriales</taxon>
        <taxon>Natrialbaceae</taxon>
        <taxon>Natronorubrum</taxon>
    </lineage>
</organism>
<keyword evidence="3" id="KW-0804">Transcription</keyword>
<protein>
    <submittedName>
        <fullName evidence="5">Lrp/AsnC family transcriptional regulator</fullName>
    </submittedName>
</protein>
<evidence type="ECO:0000259" key="4">
    <source>
        <dbReference type="PROSITE" id="PS50956"/>
    </source>
</evidence>
<dbReference type="InterPro" id="IPR000485">
    <property type="entry name" value="AsnC-type_HTH_dom"/>
</dbReference>
<dbReference type="Pfam" id="PF13412">
    <property type="entry name" value="HTH_24"/>
    <property type="match status" value="1"/>
</dbReference>
<dbReference type="GeneID" id="39851641"/>
<accession>A0A4D6HNG7</accession>
<dbReference type="SMART" id="SM00344">
    <property type="entry name" value="HTH_ASNC"/>
    <property type="match status" value="1"/>
</dbReference>
<gene>
    <name evidence="5" type="ORF">DV706_10275</name>
</gene>
<evidence type="ECO:0000313" key="5">
    <source>
        <dbReference type="EMBL" id="QCC54816.1"/>
    </source>
</evidence>
<dbReference type="CDD" id="cd00090">
    <property type="entry name" value="HTH_ARSR"/>
    <property type="match status" value="1"/>
</dbReference>
<feature type="domain" description="HTH asnC-type" evidence="4">
    <location>
        <begin position="4"/>
        <end position="67"/>
    </location>
</feature>
<dbReference type="InterPro" id="IPR050684">
    <property type="entry name" value="HTH-Siroheme_Decarb"/>
</dbReference>
<dbReference type="InterPro" id="IPR036388">
    <property type="entry name" value="WH-like_DNA-bd_sf"/>
</dbReference>
<keyword evidence="1" id="KW-0805">Transcription regulation</keyword>
<evidence type="ECO:0000256" key="3">
    <source>
        <dbReference type="ARBA" id="ARBA00023163"/>
    </source>
</evidence>
<dbReference type="SUPFAM" id="SSF46785">
    <property type="entry name" value="Winged helix' DNA-binding domain"/>
    <property type="match status" value="1"/>
</dbReference>
<dbReference type="PROSITE" id="PS50956">
    <property type="entry name" value="HTH_ASNC_2"/>
    <property type="match status" value="1"/>
</dbReference>
<evidence type="ECO:0000256" key="1">
    <source>
        <dbReference type="ARBA" id="ARBA00023015"/>
    </source>
</evidence>
<keyword evidence="2" id="KW-0238">DNA-binding</keyword>
<dbReference type="AlphaFoldDB" id="A0A4D6HNG7"/>
<proteinExistence type="predicted"/>
<dbReference type="PROSITE" id="PS00519">
    <property type="entry name" value="HTH_ASNC_1"/>
    <property type="match status" value="1"/>
</dbReference>
<dbReference type="RefSeq" id="WP_006064711.1">
    <property type="nucleotide sequence ID" value="NZ_CP031305.1"/>
</dbReference>